<proteinExistence type="predicted"/>
<evidence type="ECO:0000313" key="2">
    <source>
        <dbReference type="Proteomes" id="UP000054226"/>
    </source>
</evidence>
<evidence type="ECO:0000313" key="1">
    <source>
        <dbReference type="EMBL" id="EME51410.1"/>
    </source>
</evidence>
<gene>
    <name evidence="1" type="ORF">H074_36852</name>
</gene>
<accession>M2XQD6</accession>
<protein>
    <submittedName>
        <fullName evidence="1">Uncharacterized protein</fullName>
    </submittedName>
</protein>
<dbReference type="EMBL" id="AOHO01000079">
    <property type="protein sequence ID" value="EME51410.1"/>
    <property type="molecule type" value="Genomic_DNA"/>
</dbReference>
<dbReference type="AlphaFoldDB" id="M2XQD6"/>
<organism evidence="1 2">
    <name type="scientific">Amycolatopsis decaplanina DSM 44594</name>
    <dbReference type="NCBI Taxonomy" id="1284240"/>
    <lineage>
        <taxon>Bacteria</taxon>
        <taxon>Bacillati</taxon>
        <taxon>Actinomycetota</taxon>
        <taxon>Actinomycetes</taxon>
        <taxon>Pseudonocardiales</taxon>
        <taxon>Pseudonocardiaceae</taxon>
        <taxon>Amycolatopsis</taxon>
    </lineage>
</organism>
<dbReference type="Proteomes" id="UP000054226">
    <property type="component" value="Unassembled WGS sequence"/>
</dbReference>
<sequence length="116" mass="11077">MQGTSAAFAAGLTAGFGVGFGVGLGFEDVGAGLELLLLGVGVWEDVAGTEDGTVGTVGTVGADVVVVPPAGSPCATAPPPGTPPPALPEHAVSTSAVASAVTPTRNFFTTLTPACP</sequence>
<keyword evidence="2" id="KW-1185">Reference proteome</keyword>
<comment type="caution">
    <text evidence="1">The sequence shown here is derived from an EMBL/GenBank/DDBJ whole genome shotgun (WGS) entry which is preliminary data.</text>
</comment>
<name>M2XQD6_9PSEU</name>
<reference evidence="1 2" key="1">
    <citation type="journal article" date="2013" name="Genome Announc.">
        <title>Draft Genome Sequence of Amycolatopsis decaplanina Strain DSM 44594T.</title>
        <authorList>
            <person name="Kaur N."/>
            <person name="Kumar S."/>
            <person name="Bala M."/>
            <person name="Raghava G.P."/>
            <person name="Mayilraj S."/>
        </authorList>
    </citation>
    <scope>NUCLEOTIDE SEQUENCE [LARGE SCALE GENOMIC DNA]</scope>
    <source>
        <strain evidence="1 2">DSM 44594</strain>
    </source>
</reference>